<evidence type="ECO:0000313" key="2">
    <source>
        <dbReference type="EMBL" id="MBY8889116.1"/>
    </source>
</evidence>
<protein>
    <submittedName>
        <fullName evidence="2">Uncharacterized protein</fullName>
    </submittedName>
</protein>
<sequence>METVAPRPGSSRTRLRFSATWSRTLCDRCLQGFRNEEEQVLAAFPAKLLRACGGHPPHAVYEVRRQLSSGVKVHRLVDRVERRWSLGWAHRPLRREADEETTAYEPADVALWLVAPTACRGGCEDGWDPSNPDRPCATCQPRTPHRPIVERSETAADMAATARQAARAAKSATTPGEYVPADSTEDADVRVRRVHALIEQKRTRKATERRPEISIAEEQADPVWAAALQRARRERRRPLDGS</sequence>
<keyword evidence="3" id="KW-1185">Reference proteome</keyword>
<evidence type="ECO:0000313" key="3">
    <source>
        <dbReference type="Proteomes" id="UP001198565"/>
    </source>
</evidence>
<dbReference type="EMBL" id="JAINVZ010000035">
    <property type="protein sequence ID" value="MBY8889116.1"/>
    <property type="molecule type" value="Genomic_DNA"/>
</dbReference>
<dbReference type="Proteomes" id="UP001198565">
    <property type="component" value="Unassembled WGS sequence"/>
</dbReference>
<proteinExistence type="predicted"/>
<dbReference type="RefSeq" id="WP_222982166.1">
    <property type="nucleotide sequence ID" value="NZ_JAINVZ010000035.1"/>
</dbReference>
<comment type="caution">
    <text evidence="2">The sequence shown here is derived from an EMBL/GenBank/DDBJ whole genome shotgun (WGS) entry which is preliminary data.</text>
</comment>
<evidence type="ECO:0000256" key="1">
    <source>
        <dbReference type="SAM" id="MobiDB-lite"/>
    </source>
</evidence>
<name>A0ABS7R0X3_9ACTN</name>
<feature type="region of interest" description="Disordered" evidence="1">
    <location>
        <begin position="200"/>
        <end position="219"/>
    </location>
</feature>
<gene>
    <name evidence="2" type="ORF">K7472_30360</name>
</gene>
<feature type="compositionally biased region" description="Basic and acidic residues" evidence="1">
    <location>
        <begin position="200"/>
        <end position="212"/>
    </location>
</feature>
<accession>A0ABS7R0X3</accession>
<reference evidence="2 3" key="1">
    <citation type="submission" date="2021-08" db="EMBL/GenBank/DDBJ databases">
        <title>Streptomyces sp. PTM05 isolated from lichen.</title>
        <authorList>
            <person name="Somphong A."/>
            <person name="Phongsopitanun W."/>
            <person name="Tanasupawat S."/>
        </authorList>
    </citation>
    <scope>NUCLEOTIDE SEQUENCE [LARGE SCALE GENOMIC DNA]</scope>
    <source>
        <strain evidence="2 3">Ptm05</strain>
    </source>
</reference>
<organism evidence="2 3">
    <name type="scientific">Streptantibioticus parmotrematis</name>
    <dbReference type="NCBI Taxonomy" id="2873249"/>
    <lineage>
        <taxon>Bacteria</taxon>
        <taxon>Bacillati</taxon>
        <taxon>Actinomycetota</taxon>
        <taxon>Actinomycetes</taxon>
        <taxon>Kitasatosporales</taxon>
        <taxon>Streptomycetaceae</taxon>
        <taxon>Streptantibioticus</taxon>
    </lineage>
</organism>